<dbReference type="AlphaFoldDB" id="A0A8J5VSU4"/>
<protein>
    <submittedName>
        <fullName evidence="2">Uncharacterized protein</fullName>
    </submittedName>
</protein>
<gene>
    <name evidence="2" type="ORF">GUJ93_ZPchr0015g6931</name>
</gene>
<dbReference type="Proteomes" id="UP000729402">
    <property type="component" value="Unassembled WGS sequence"/>
</dbReference>
<reference evidence="2" key="2">
    <citation type="submission" date="2021-02" db="EMBL/GenBank/DDBJ databases">
        <authorList>
            <person name="Kimball J.A."/>
            <person name="Haas M.W."/>
            <person name="Macchietto M."/>
            <person name="Kono T."/>
            <person name="Duquette J."/>
            <person name="Shao M."/>
        </authorList>
    </citation>
    <scope>NUCLEOTIDE SEQUENCE</scope>
    <source>
        <tissue evidence="2">Fresh leaf tissue</tissue>
    </source>
</reference>
<feature type="region of interest" description="Disordered" evidence="1">
    <location>
        <begin position="58"/>
        <end position="83"/>
    </location>
</feature>
<reference evidence="2" key="1">
    <citation type="journal article" date="2021" name="bioRxiv">
        <title>Whole Genome Assembly and Annotation of Northern Wild Rice, Zizania palustris L., Supports a Whole Genome Duplication in the Zizania Genus.</title>
        <authorList>
            <person name="Haas M."/>
            <person name="Kono T."/>
            <person name="Macchietto M."/>
            <person name="Millas R."/>
            <person name="McGilp L."/>
            <person name="Shao M."/>
            <person name="Duquette J."/>
            <person name="Hirsch C.N."/>
            <person name="Kimball J."/>
        </authorList>
    </citation>
    <scope>NUCLEOTIDE SEQUENCE</scope>
    <source>
        <tissue evidence="2">Fresh leaf tissue</tissue>
    </source>
</reference>
<organism evidence="2 3">
    <name type="scientific">Zizania palustris</name>
    <name type="common">Northern wild rice</name>
    <dbReference type="NCBI Taxonomy" id="103762"/>
    <lineage>
        <taxon>Eukaryota</taxon>
        <taxon>Viridiplantae</taxon>
        <taxon>Streptophyta</taxon>
        <taxon>Embryophyta</taxon>
        <taxon>Tracheophyta</taxon>
        <taxon>Spermatophyta</taxon>
        <taxon>Magnoliopsida</taxon>
        <taxon>Liliopsida</taxon>
        <taxon>Poales</taxon>
        <taxon>Poaceae</taxon>
        <taxon>BOP clade</taxon>
        <taxon>Oryzoideae</taxon>
        <taxon>Oryzeae</taxon>
        <taxon>Zizaniinae</taxon>
        <taxon>Zizania</taxon>
    </lineage>
</organism>
<dbReference type="EMBL" id="JAAALK010000085">
    <property type="protein sequence ID" value="KAG8083342.1"/>
    <property type="molecule type" value="Genomic_DNA"/>
</dbReference>
<evidence type="ECO:0000256" key="1">
    <source>
        <dbReference type="SAM" id="MobiDB-lite"/>
    </source>
</evidence>
<name>A0A8J5VSU4_ZIZPA</name>
<sequence length="83" mass="9557">MAGSPHQGDGNECVSKYKLGQLLQELNAYIVTSNQHNEYRLEWIERNIATLIGKMENLERQSQPPNDRAEDIEADGMNQYEYV</sequence>
<evidence type="ECO:0000313" key="2">
    <source>
        <dbReference type="EMBL" id="KAG8083342.1"/>
    </source>
</evidence>
<evidence type="ECO:0000313" key="3">
    <source>
        <dbReference type="Proteomes" id="UP000729402"/>
    </source>
</evidence>
<accession>A0A8J5VSU4</accession>
<proteinExistence type="predicted"/>
<keyword evidence="3" id="KW-1185">Reference proteome</keyword>
<comment type="caution">
    <text evidence="2">The sequence shown here is derived from an EMBL/GenBank/DDBJ whole genome shotgun (WGS) entry which is preliminary data.</text>
</comment>